<dbReference type="InterPro" id="IPR035959">
    <property type="entry name" value="RutC-like_sf"/>
</dbReference>
<comment type="caution">
    <text evidence="2">The sequence shown here is derived from an EMBL/GenBank/DDBJ whole genome shotgun (WGS) entry which is preliminary data.</text>
</comment>
<dbReference type="GO" id="GO:0005739">
    <property type="term" value="C:mitochondrion"/>
    <property type="evidence" value="ECO:0007669"/>
    <property type="project" value="TreeGrafter"/>
</dbReference>
<name>A0A117NR52_PENFR</name>
<dbReference type="EMBL" id="LLXE01000036">
    <property type="protein sequence ID" value="KUM64998.1"/>
    <property type="molecule type" value="Genomic_DNA"/>
</dbReference>
<comment type="similarity">
    <text evidence="1">Belongs to the RutC family.</text>
</comment>
<dbReference type="SUPFAM" id="SSF55298">
    <property type="entry name" value="YjgF-like"/>
    <property type="match status" value="1"/>
</dbReference>
<dbReference type="Gene3D" id="3.30.1330.40">
    <property type="entry name" value="RutC-like"/>
    <property type="match status" value="1"/>
</dbReference>
<dbReference type="STRING" id="48697.A0A117NR52"/>
<dbReference type="Proteomes" id="UP000055045">
    <property type="component" value="Unassembled WGS sequence"/>
</dbReference>
<keyword evidence="3" id="KW-1185">Reference proteome</keyword>
<accession>A0A117NR52</accession>
<sequence>MSGKMIPVLTQDAPAPMPILSQGIVYNGVVYVSGTLGIIPSTGKFVDGTVADRTVRNAHCALASSNSSCADDLIFDKDQIFRNISAILKAAGSSLDSLIKVNIFLTSMSEFSTMNEAYAKNIPSGVMPVRTCVAVKELPFGSDVEIECIAALE</sequence>
<dbReference type="GO" id="GO:0005829">
    <property type="term" value="C:cytosol"/>
    <property type="evidence" value="ECO:0007669"/>
    <property type="project" value="TreeGrafter"/>
</dbReference>
<organism evidence="2 3">
    <name type="scientific">Penicillium freii</name>
    <dbReference type="NCBI Taxonomy" id="48697"/>
    <lineage>
        <taxon>Eukaryota</taxon>
        <taxon>Fungi</taxon>
        <taxon>Dikarya</taxon>
        <taxon>Ascomycota</taxon>
        <taxon>Pezizomycotina</taxon>
        <taxon>Eurotiomycetes</taxon>
        <taxon>Eurotiomycetidae</taxon>
        <taxon>Eurotiales</taxon>
        <taxon>Aspergillaceae</taxon>
        <taxon>Penicillium</taxon>
    </lineage>
</organism>
<dbReference type="InterPro" id="IPR006175">
    <property type="entry name" value="YjgF/YER057c/UK114"/>
</dbReference>
<dbReference type="GO" id="GO:0019239">
    <property type="term" value="F:deaminase activity"/>
    <property type="evidence" value="ECO:0007669"/>
    <property type="project" value="TreeGrafter"/>
</dbReference>
<dbReference type="Pfam" id="PF01042">
    <property type="entry name" value="Ribonuc_L-PSP"/>
    <property type="match status" value="1"/>
</dbReference>
<dbReference type="PANTHER" id="PTHR11803">
    <property type="entry name" value="2-IMINOBUTANOATE/2-IMINOPROPANOATE DEAMINASE RIDA"/>
    <property type="match status" value="1"/>
</dbReference>
<dbReference type="CDD" id="cd00448">
    <property type="entry name" value="YjgF_YER057c_UK114_family"/>
    <property type="match status" value="1"/>
</dbReference>
<proteinExistence type="inferred from homology"/>
<evidence type="ECO:0000256" key="1">
    <source>
        <dbReference type="ARBA" id="ARBA00010552"/>
    </source>
</evidence>
<dbReference type="AlphaFoldDB" id="A0A117NR52"/>
<dbReference type="PANTHER" id="PTHR11803:SF58">
    <property type="entry name" value="PROTEIN HMF1-RELATED"/>
    <property type="match status" value="1"/>
</dbReference>
<protein>
    <submittedName>
        <fullName evidence="2">Uncharacterized protein</fullName>
    </submittedName>
</protein>
<gene>
    <name evidence="2" type="ORF">ACN42_g2079</name>
</gene>
<dbReference type="OrthoDB" id="309640at2759"/>
<reference evidence="2 3" key="1">
    <citation type="submission" date="2015-10" db="EMBL/GenBank/DDBJ databases">
        <title>Genome sequencing of Penicillium freii.</title>
        <authorList>
            <person name="Nguyen H.D."/>
            <person name="Visagie C.M."/>
            <person name="Seifert K.A."/>
        </authorList>
    </citation>
    <scope>NUCLEOTIDE SEQUENCE [LARGE SCALE GENOMIC DNA]</scope>
    <source>
        <strain evidence="2 3">DAOM 242723</strain>
    </source>
</reference>
<evidence type="ECO:0000313" key="2">
    <source>
        <dbReference type="EMBL" id="KUM64998.1"/>
    </source>
</evidence>
<evidence type="ECO:0000313" key="3">
    <source>
        <dbReference type="Proteomes" id="UP000055045"/>
    </source>
</evidence>